<dbReference type="EMBL" id="NXLU01000006">
    <property type="protein sequence ID" value="RDU68783.1"/>
    <property type="molecule type" value="Genomic_DNA"/>
</dbReference>
<dbReference type="InterPro" id="IPR017945">
    <property type="entry name" value="DHBP_synth_RibB-like_a/b_dom"/>
</dbReference>
<organism evidence="1 2">
    <name type="scientific">Helicobacter cholecystus</name>
    <dbReference type="NCBI Taxonomy" id="45498"/>
    <lineage>
        <taxon>Bacteria</taxon>
        <taxon>Pseudomonadati</taxon>
        <taxon>Campylobacterota</taxon>
        <taxon>Epsilonproteobacteria</taxon>
        <taxon>Campylobacterales</taxon>
        <taxon>Helicobacteraceae</taxon>
        <taxon>Helicobacter</taxon>
    </lineage>
</organism>
<dbReference type="SUPFAM" id="SSF55821">
    <property type="entry name" value="YrdC/RibB"/>
    <property type="match status" value="1"/>
</dbReference>
<sequence>MLFLAQSDTTVGFLSQNAEHINSAKGREGKKVLLEVDCLATLRSFTRIPEIHKNFVRKAKKTTFIYPNALALRVIKDEFHLRFLHFYKWLYSSSANPTASCFSLDFALQKADIIIEDKRGFFQNSPSKIYKLTRTQAKRIR</sequence>
<comment type="caution">
    <text evidence="1">The sequence shown here is derived from an EMBL/GenBank/DDBJ whole genome shotgun (WGS) entry which is preliminary data.</text>
</comment>
<reference evidence="1 2" key="1">
    <citation type="submission" date="2018-04" db="EMBL/GenBank/DDBJ databases">
        <title>Novel Campyloabacter and Helicobacter Species and Strains.</title>
        <authorList>
            <person name="Mannion A.J."/>
            <person name="Shen Z."/>
            <person name="Fox J.G."/>
        </authorList>
    </citation>
    <scope>NUCLEOTIDE SEQUENCE [LARGE SCALE GENOMIC DNA]</scope>
    <source>
        <strain evidence="1 2">ATCC 700242</strain>
    </source>
</reference>
<dbReference type="OrthoDB" id="5339525at2"/>
<evidence type="ECO:0000313" key="2">
    <source>
        <dbReference type="Proteomes" id="UP000257067"/>
    </source>
</evidence>
<dbReference type="AlphaFoldDB" id="A0A3D8IUV3"/>
<name>A0A3D8IUV3_9HELI</name>
<accession>A0A3D8IUV3</accession>
<evidence type="ECO:0000313" key="1">
    <source>
        <dbReference type="EMBL" id="RDU68783.1"/>
    </source>
</evidence>
<keyword evidence="2" id="KW-1185">Reference proteome</keyword>
<dbReference type="Proteomes" id="UP000257067">
    <property type="component" value="Unassembled WGS sequence"/>
</dbReference>
<dbReference type="RefSeq" id="WP_104723306.1">
    <property type="nucleotide sequence ID" value="NZ_FZNE01000001.1"/>
</dbReference>
<gene>
    <name evidence="1" type="ORF">CQA62_05180</name>
</gene>
<protein>
    <submittedName>
        <fullName evidence="1">Sua5 YciO YrdC YwlC family protein</fullName>
    </submittedName>
</protein>
<proteinExistence type="predicted"/>